<dbReference type="InterPro" id="IPR017476">
    <property type="entry name" value="UDP-Glc/GDP-Man"/>
</dbReference>
<dbReference type="UniPathway" id="UPA00038">
    <property type="reaction ID" value="UER00491"/>
</dbReference>
<dbReference type="Pfam" id="PF03721">
    <property type="entry name" value="UDPG_MGDP_dh_N"/>
    <property type="match status" value="1"/>
</dbReference>
<keyword evidence="13" id="KW-1185">Reference proteome</keyword>
<feature type="binding site" evidence="10">
    <location>
        <position position="77"/>
    </location>
    <ligand>
        <name>NAD(+)</name>
        <dbReference type="ChEBI" id="CHEBI:57540"/>
    </ligand>
</feature>
<keyword evidence="4 7" id="KW-0560">Oxidoreductase</keyword>
<feature type="binding site" evidence="10">
    <location>
        <position position="72"/>
    </location>
    <ligand>
        <name>NAD(+)</name>
        <dbReference type="ChEBI" id="CHEBI:57540"/>
    </ligand>
</feature>
<dbReference type="Gene3D" id="1.20.5.170">
    <property type="match status" value="1"/>
</dbReference>
<comment type="similarity">
    <text evidence="2 7">Belongs to the UDP-glucose/GDP-mannose dehydrogenase family.</text>
</comment>
<feature type="binding site" evidence="9">
    <location>
        <position position="307"/>
    </location>
    <ligand>
        <name>substrate</name>
    </ligand>
</feature>
<dbReference type="SUPFAM" id="SSF48179">
    <property type="entry name" value="6-phosphogluconate dehydrogenase C-terminal domain-like"/>
    <property type="match status" value="1"/>
</dbReference>
<dbReference type="AlphaFoldDB" id="A0A0P1H128"/>
<dbReference type="PANTHER" id="PTHR43750">
    <property type="entry name" value="UDP-GLUCOSE 6-DEHYDROGENASE TUAD"/>
    <property type="match status" value="1"/>
</dbReference>
<dbReference type="PIRSF" id="PIRSF500134">
    <property type="entry name" value="UDPglc_DH_bac"/>
    <property type="match status" value="1"/>
</dbReference>
<dbReference type="PIRSF" id="PIRSF000124">
    <property type="entry name" value="UDPglc_GDPman_dh"/>
    <property type="match status" value="1"/>
</dbReference>
<comment type="pathway">
    <text evidence="1">Nucleotide-sugar biosynthesis; UDP-alpha-D-glucuronate biosynthesis; UDP-alpha-D-glucuronate from UDP-alpha-D-glucose: step 1/1.</text>
</comment>
<evidence type="ECO:0000256" key="6">
    <source>
        <dbReference type="ARBA" id="ARBA00047473"/>
    </source>
</evidence>
<evidence type="ECO:0000256" key="2">
    <source>
        <dbReference type="ARBA" id="ARBA00006601"/>
    </source>
</evidence>
<dbReference type="Proteomes" id="UP000051681">
    <property type="component" value="Unassembled WGS sequence"/>
</dbReference>
<dbReference type="STRING" id="340021.TM5383_00995"/>
<evidence type="ECO:0000256" key="8">
    <source>
        <dbReference type="PIRSR" id="PIRSR500134-1"/>
    </source>
</evidence>
<evidence type="ECO:0000256" key="10">
    <source>
        <dbReference type="PIRSR" id="PIRSR500134-3"/>
    </source>
</evidence>
<dbReference type="InterPro" id="IPR008927">
    <property type="entry name" value="6-PGluconate_DH-like_C_sf"/>
</dbReference>
<reference evidence="12 13" key="1">
    <citation type="submission" date="2015-09" db="EMBL/GenBank/DDBJ databases">
        <authorList>
            <consortium name="Swine Surveillance"/>
        </authorList>
    </citation>
    <scope>NUCLEOTIDE SEQUENCE [LARGE SCALE GENOMIC DNA]</scope>
    <source>
        <strain evidence="12 13">CECT 8383</strain>
    </source>
</reference>
<dbReference type="PANTHER" id="PTHR43750:SF1">
    <property type="entry name" value="GDP-MANNOSE 6-DEHYDROGENASE"/>
    <property type="match status" value="1"/>
</dbReference>
<sequence length="486" mass="52162">MELLKFDRQNAEIVEAPKPVMNPVPTPALHPVLNPQKQQKLKPAISVVGLGYVGAVSMACLSALGHRCVGVDVDARKVAQISAGESPIHEKDLGETLLSGVDAGLISATDDLEQAVRDTDVTFVSVGTPTAADGGCDYRYIKAAAESMARGLAEKDGFHVFVMRCSIPPGTTLSVMAPILEELSGKTAGEDFGICFNPEFLREGVAIADFHNPPKTVIGTTDMRSAEVMRDIYAPVDADPIFTSIEAAEMVKYVDNVWHATKVCFANEVGRLCKPSGVDSREVMDIFVQDHKLNLSAYYLKPGFAYGGSCLPKEVRAVQHMAEAAGIDLPMIGNLERSNREHINEALRMIRATGARRVGILGLAFKPGTDDLRESPILEVMSALHAEGAALRVHDEAITADTPLEGQLAYVRHGSKGGADLAEKLPNMLRDDLDAVVNGAEVLVITHPSDAYREVARRSNVRAVIDLVGLFAEPEATAAPLHGIGW</sequence>
<dbReference type="GO" id="GO:0000271">
    <property type="term" value="P:polysaccharide biosynthetic process"/>
    <property type="evidence" value="ECO:0007669"/>
    <property type="project" value="InterPro"/>
</dbReference>
<dbReference type="InterPro" id="IPR014026">
    <property type="entry name" value="UDP-Glc/GDP-Man_DH_dimer"/>
</dbReference>
<evidence type="ECO:0000256" key="7">
    <source>
        <dbReference type="PIRNR" id="PIRNR000124"/>
    </source>
</evidence>
<feature type="binding site" evidence="9">
    <location>
        <begin position="299"/>
        <end position="303"/>
    </location>
    <ligand>
        <name>substrate</name>
    </ligand>
</feature>
<evidence type="ECO:0000256" key="3">
    <source>
        <dbReference type="ARBA" id="ARBA00012954"/>
    </source>
</evidence>
<protein>
    <recommendedName>
        <fullName evidence="3 7">UDP-glucose 6-dehydrogenase</fullName>
        <ecNumber evidence="3 7">1.1.1.22</ecNumber>
    </recommendedName>
</protein>
<feature type="binding site" evidence="9">
    <location>
        <begin position="200"/>
        <end position="203"/>
    </location>
    <ligand>
        <name>substrate</name>
    </ligand>
</feature>
<comment type="catalytic activity">
    <reaction evidence="6 7">
        <text>UDP-alpha-D-glucose + 2 NAD(+) + H2O = UDP-alpha-D-glucuronate + 2 NADH + 3 H(+)</text>
        <dbReference type="Rhea" id="RHEA:23596"/>
        <dbReference type="ChEBI" id="CHEBI:15377"/>
        <dbReference type="ChEBI" id="CHEBI:15378"/>
        <dbReference type="ChEBI" id="CHEBI:57540"/>
        <dbReference type="ChEBI" id="CHEBI:57945"/>
        <dbReference type="ChEBI" id="CHEBI:58052"/>
        <dbReference type="ChEBI" id="CHEBI:58885"/>
        <dbReference type="EC" id="1.1.1.22"/>
    </reaction>
</comment>
<dbReference type="NCBIfam" id="TIGR03026">
    <property type="entry name" value="NDP-sugDHase"/>
    <property type="match status" value="1"/>
</dbReference>
<dbReference type="GO" id="GO:0006065">
    <property type="term" value="P:UDP-glucuronate biosynthetic process"/>
    <property type="evidence" value="ECO:0007669"/>
    <property type="project" value="UniProtKB-UniPathway"/>
</dbReference>
<dbReference type="SMART" id="SM00984">
    <property type="entry name" value="UDPG_MGDP_dh_C"/>
    <property type="match status" value="1"/>
</dbReference>
<dbReference type="GO" id="GO:0003979">
    <property type="term" value="F:UDP-glucose 6-dehydrogenase activity"/>
    <property type="evidence" value="ECO:0007669"/>
    <property type="project" value="UniProtKB-EC"/>
</dbReference>
<feature type="binding site" evidence="10">
    <location>
        <position position="203"/>
    </location>
    <ligand>
        <name>NAD(+)</name>
        <dbReference type="ChEBI" id="CHEBI:57540"/>
    </ligand>
</feature>
<dbReference type="GO" id="GO:0051287">
    <property type="term" value="F:NAD binding"/>
    <property type="evidence" value="ECO:0007669"/>
    <property type="project" value="InterPro"/>
</dbReference>
<dbReference type="SUPFAM" id="SSF52413">
    <property type="entry name" value="UDP-glucose/GDP-mannose dehydrogenase C-terminal domain"/>
    <property type="match status" value="1"/>
</dbReference>
<dbReference type="RefSeq" id="WP_231725040.1">
    <property type="nucleotide sequence ID" value="NZ_CYSF01000006.1"/>
</dbReference>
<dbReference type="Pfam" id="PF03720">
    <property type="entry name" value="UDPG_MGDP_dh_C"/>
    <property type="match status" value="1"/>
</dbReference>
<feature type="domain" description="UDP-glucose/GDP-mannose dehydrogenase C-terminal" evidence="11">
    <location>
        <begin position="359"/>
        <end position="473"/>
    </location>
</feature>
<dbReference type="InterPro" id="IPR001732">
    <property type="entry name" value="UDP-Glc/GDP-Man_DH_N"/>
</dbReference>
<evidence type="ECO:0000313" key="13">
    <source>
        <dbReference type="Proteomes" id="UP000051681"/>
    </source>
</evidence>
<evidence type="ECO:0000256" key="9">
    <source>
        <dbReference type="PIRSR" id="PIRSR500134-2"/>
    </source>
</evidence>
<feature type="binding site" evidence="9">
    <location>
        <position position="366"/>
    </location>
    <ligand>
        <name>substrate</name>
    </ligand>
</feature>
<feature type="binding site" evidence="9">
    <location>
        <position position="252"/>
    </location>
    <ligand>
        <name>substrate</name>
    </ligand>
</feature>
<dbReference type="InterPro" id="IPR036291">
    <property type="entry name" value="NAD(P)-bd_dom_sf"/>
</dbReference>
<proteinExistence type="inferred from homology"/>
<keyword evidence="5 7" id="KW-0520">NAD</keyword>
<name>A0A0P1H128_9RHOB</name>
<dbReference type="SUPFAM" id="SSF51735">
    <property type="entry name" value="NAD(P)-binding Rossmann-fold domains"/>
    <property type="match status" value="1"/>
</dbReference>
<evidence type="ECO:0000256" key="5">
    <source>
        <dbReference type="ARBA" id="ARBA00023027"/>
    </source>
</evidence>
<feature type="binding site" evidence="10">
    <location>
        <position position="373"/>
    </location>
    <ligand>
        <name>NAD(+)</name>
        <dbReference type="ChEBI" id="CHEBI:57540"/>
    </ligand>
</feature>
<evidence type="ECO:0000313" key="12">
    <source>
        <dbReference type="EMBL" id="CUH83794.1"/>
    </source>
</evidence>
<accession>A0A0P1H128</accession>
<feature type="binding site" evidence="10">
    <location>
        <position position="128"/>
    </location>
    <ligand>
        <name>NAD(+)</name>
        <dbReference type="ChEBI" id="CHEBI:57540"/>
    </ligand>
</feature>
<dbReference type="Gene3D" id="3.40.50.720">
    <property type="entry name" value="NAD(P)-binding Rossmann-like Domain"/>
    <property type="match status" value="2"/>
</dbReference>
<dbReference type="InterPro" id="IPR014027">
    <property type="entry name" value="UDP-Glc/GDP-Man_DH_C"/>
</dbReference>
<evidence type="ECO:0000256" key="4">
    <source>
        <dbReference type="ARBA" id="ARBA00023002"/>
    </source>
</evidence>
<evidence type="ECO:0000256" key="1">
    <source>
        <dbReference type="ARBA" id="ARBA00004701"/>
    </source>
</evidence>
<evidence type="ECO:0000259" key="11">
    <source>
        <dbReference type="SMART" id="SM00984"/>
    </source>
</evidence>
<feature type="active site" description="Nucleophile" evidence="8">
    <location>
        <position position="310"/>
    </location>
</feature>
<gene>
    <name evidence="12" type="primary">algD</name>
    <name evidence="12" type="ORF">TM5383_00995</name>
</gene>
<dbReference type="InterPro" id="IPR028357">
    <property type="entry name" value="UDPglc_DH_bac"/>
</dbReference>
<dbReference type="EC" id="1.1.1.22" evidence="3 7"/>
<dbReference type="InterPro" id="IPR036220">
    <property type="entry name" value="UDP-Glc/GDP-Man_DH_C_sf"/>
</dbReference>
<feature type="binding site" evidence="10">
    <location>
        <position position="313"/>
    </location>
    <ligand>
        <name>NAD(+)</name>
        <dbReference type="ChEBI" id="CHEBI:57540"/>
    </ligand>
</feature>
<dbReference type="EMBL" id="CYSF01000006">
    <property type="protein sequence ID" value="CUH83794.1"/>
    <property type="molecule type" value="Genomic_DNA"/>
</dbReference>
<dbReference type="Pfam" id="PF00984">
    <property type="entry name" value="UDPG_MGDP_dh"/>
    <property type="match status" value="1"/>
</dbReference>
<organism evidence="12 13">
    <name type="scientific">Thalassovita mediterranea</name>
    <dbReference type="NCBI Taxonomy" id="340021"/>
    <lineage>
        <taxon>Bacteria</taxon>
        <taxon>Pseudomonadati</taxon>
        <taxon>Pseudomonadota</taxon>
        <taxon>Alphaproteobacteria</taxon>
        <taxon>Rhodobacterales</taxon>
        <taxon>Roseobacteraceae</taxon>
        <taxon>Thalassovita</taxon>
    </lineage>
</organism>